<feature type="domain" description="PDZ" evidence="7">
    <location>
        <begin position="149"/>
        <end position="230"/>
    </location>
</feature>
<dbReference type="Ensembl" id="ENSNFUT00015035635.1">
    <property type="protein sequence ID" value="ENSNFUP00015034098.1"/>
    <property type="gene ID" value="ENSNFUG00015016652.1"/>
</dbReference>
<dbReference type="SMART" id="SM00072">
    <property type="entry name" value="GuKc"/>
    <property type="match status" value="1"/>
</dbReference>
<dbReference type="CDD" id="cd00071">
    <property type="entry name" value="GMPK"/>
    <property type="match status" value="1"/>
</dbReference>
<dbReference type="PANTHER" id="PTHR23122">
    <property type="entry name" value="MEMBRANE-ASSOCIATED GUANYLATE KINASE MAGUK"/>
    <property type="match status" value="1"/>
</dbReference>
<feature type="domain" description="Guanylate kinase-like" evidence="6">
    <location>
        <begin position="418"/>
        <end position="519"/>
    </location>
</feature>
<dbReference type="Pfam" id="PF00625">
    <property type="entry name" value="Guanylate_kin"/>
    <property type="match status" value="1"/>
</dbReference>
<dbReference type="InterPro" id="IPR008145">
    <property type="entry name" value="GK/Ca_channel_bsu"/>
</dbReference>
<protein>
    <submittedName>
        <fullName evidence="9">MAGUK p55 scaffold protein 3</fullName>
    </submittedName>
</protein>
<feature type="domain" description="SH3" evidence="5">
    <location>
        <begin position="238"/>
        <end position="308"/>
    </location>
</feature>
<dbReference type="InterPro" id="IPR027417">
    <property type="entry name" value="P-loop_NTPase"/>
</dbReference>
<dbReference type="Proteomes" id="UP000694548">
    <property type="component" value="Unassembled WGS sequence"/>
</dbReference>
<dbReference type="SUPFAM" id="SSF50044">
    <property type="entry name" value="SH3-domain"/>
    <property type="match status" value="1"/>
</dbReference>
<dbReference type="InterPro" id="IPR050716">
    <property type="entry name" value="MAGUK"/>
</dbReference>
<dbReference type="Gene3D" id="1.10.287.650">
    <property type="entry name" value="L27 domain"/>
    <property type="match status" value="1"/>
</dbReference>
<gene>
    <name evidence="9" type="primary">MPP3</name>
</gene>
<dbReference type="SUPFAM" id="SSF101288">
    <property type="entry name" value="L27 domain"/>
    <property type="match status" value="1"/>
</dbReference>
<dbReference type="Gene3D" id="2.30.30.40">
    <property type="entry name" value="SH3 Domains"/>
    <property type="match status" value="1"/>
</dbReference>
<dbReference type="InterPro" id="IPR001452">
    <property type="entry name" value="SH3_domain"/>
</dbReference>
<evidence type="ECO:0000259" key="5">
    <source>
        <dbReference type="PROSITE" id="PS50002"/>
    </source>
</evidence>
<evidence type="ECO:0000256" key="1">
    <source>
        <dbReference type="ARBA" id="ARBA00007014"/>
    </source>
</evidence>
<dbReference type="PROSITE" id="PS50002">
    <property type="entry name" value="SH3"/>
    <property type="match status" value="1"/>
</dbReference>
<dbReference type="Pfam" id="PF02828">
    <property type="entry name" value="L27"/>
    <property type="match status" value="1"/>
</dbReference>
<dbReference type="GeneTree" id="ENSGT00940000157190"/>
<dbReference type="InterPro" id="IPR001478">
    <property type="entry name" value="PDZ"/>
</dbReference>
<dbReference type="PROSITE" id="PS00856">
    <property type="entry name" value="GUANYLATE_KINASE_1"/>
    <property type="match status" value="1"/>
</dbReference>
<dbReference type="SUPFAM" id="SSF50156">
    <property type="entry name" value="PDZ domain-like"/>
    <property type="match status" value="1"/>
</dbReference>
<dbReference type="Gene3D" id="3.40.50.300">
    <property type="entry name" value="P-loop containing nucleotide triphosphate hydrolases"/>
    <property type="match status" value="2"/>
</dbReference>
<dbReference type="Pfam" id="PF00595">
    <property type="entry name" value="PDZ"/>
    <property type="match status" value="1"/>
</dbReference>
<dbReference type="SMART" id="SM00326">
    <property type="entry name" value="SH3"/>
    <property type="match status" value="1"/>
</dbReference>
<feature type="domain" description="L27" evidence="8">
    <location>
        <begin position="73"/>
        <end position="130"/>
    </location>
</feature>
<keyword evidence="2 3" id="KW-0728">SH3 domain</keyword>
<accession>A0A8C6ME72</accession>
<dbReference type="InterPro" id="IPR036028">
    <property type="entry name" value="SH3-like_dom_sf"/>
</dbReference>
<dbReference type="InterPro" id="IPR008144">
    <property type="entry name" value="Guanylate_kin-like_dom"/>
</dbReference>
<evidence type="ECO:0000313" key="9">
    <source>
        <dbReference type="Ensembl" id="ENSNFUP00015034098.1"/>
    </source>
</evidence>
<dbReference type="InterPro" id="IPR036034">
    <property type="entry name" value="PDZ_sf"/>
</dbReference>
<evidence type="ECO:0000256" key="4">
    <source>
        <dbReference type="SAM" id="MobiDB-lite"/>
    </source>
</evidence>
<dbReference type="InterPro" id="IPR036892">
    <property type="entry name" value="L27_dom_sf"/>
</dbReference>
<keyword evidence="10" id="KW-1185">Reference proteome</keyword>
<dbReference type="SUPFAM" id="SSF52540">
    <property type="entry name" value="P-loop containing nucleoside triphosphate hydrolases"/>
    <property type="match status" value="1"/>
</dbReference>
<organism evidence="9 10">
    <name type="scientific">Nothobranchius furzeri</name>
    <name type="common">Turquoise killifish</name>
    <dbReference type="NCBI Taxonomy" id="105023"/>
    <lineage>
        <taxon>Eukaryota</taxon>
        <taxon>Metazoa</taxon>
        <taxon>Chordata</taxon>
        <taxon>Craniata</taxon>
        <taxon>Vertebrata</taxon>
        <taxon>Euteleostomi</taxon>
        <taxon>Actinopterygii</taxon>
        <taxon>Neopterygii</taxon>
        <taxon>Teleostei</taxon>
        <taxon>Neoteleostei</taxon>
        <taxon>Acanthomorphata</taxon>
        <taxon>Ovalentaria</taxon>
        <taxon>Atherinomorphae</taxon>
        <taxon>Cyprinodontiformes</taxon>
        <taxon>Nothobranchiidae</taxon>
        <taxon>Nothobranchius</taxon>
    </lineage>
</organism>
<dbReference type="Gene3D" id="2.30.42.10">
    <property type="match status" value="1"/>
</dbReference>
<evidence type="ECO:0000259" key="6">
    <source>
        <dbReference type="PROSITE" id="PS50052"/>
    </source>
</evidence>
<dbReference type="SMART" id="SM00569">
    <property type="entry name" value="L27"/>
    <property type="match status" value="1"/>
</dbReference>
<dbReference type="Pfam" id="PF07653">
    <property type="entry name" value="SH3_2"/>
    <property type="match status" value="1"/>
</dbReference>
<dbReference type="PROSITE" id="PS51022">
    <property type="entry name" value="L27"/>
    <property type="match status" value="1"/>
</dbReference>
<evidence type="ECO:0000256" key="3">
    <source>
        <dbReference type="PROSITE-ProRule" id="PRU00192"/>
    </source>
</evidence>
<dbReference type="AlphaFoldDB" id="A0A8C6ME72"/>
<dbReference type="InterPro" id="IPR004172">
    <property type="entry name" value="L27_dom"/>
</dbReference>
<feature type="compositionally biased region" description="Basic and acidic residues" evidence="4">
    <location>
        <begin position="8"/>
        <end position="18"/>
    </location>
</feature>
<feature type="region of interest" description="Disordered" evidence="4">
    <location>
        <begin position="1"/>
        <end position="57"/>
    </location>
</feature>
<evidence type="ECO:0000259" key="7">
    <source>
        <dbReference type="PROSITE" id="PS50106"/>
    </source>
</evidence>
<proteinExistence type="inferred from homology"/>
<feature type="compositionally biased region" description="Polar residues" evidence="4">
    <location>
        <begin position="47"/>
        <end position="57"/>
    </location>
</feature>
<reference evidence="9" key="2">
    <citation type="submission" date="2025-09" db="UniProtKB">
        <authorList>
            <consortium name="Ensembl"/>
        </authorList>
    </citation>
    <scope>IDENTIFICATION</scope>
</reference>
<dbReference type="PROSITE" id="PS50106">
    <property type="entry name" value="PDZ"/>
    <property type="match status" value="1"/>
</dbReference>
<reference evidence="9" key="1">
    <citation type="submission" date="2025-08" db="UniProtKB">
        <authorList>
            <consortium name="Ensembl"/>
        </authorList>
    </citation>
    <scope>IDENTIFICATION</scope>
</reference>
<feature type="compositionally biased region" description="Acidic residues" evidence="4">
    <location>
        <begin position="29"/>
        <end position="38"/>
    </location>
</feature>
<evidence type="ECO:0000256" key="2">
    <source>
        <dbReference type="ARBA" id="ARBA00022443"/>
    </source>
</evidence>
<dbReference type="CDD" id="cd06799">
    <property type="entry name" value="PDZ_MPP3-MPP4-MPP7-like"/>
    <property type="match status" value="1"/>
</dbReference>
<dbReference type="FunFam" id="3.30.63.10:FF:000002">
    <property type="entry name" value="Guanylate kinase 1"/>
    <property type="match status" value="1"/>
</dbReference>
<sequence length="578" mass="65540">MRGGAGGGRREREKRERGSLSVAGLLEQQPEEEEEEEEEVRRRHLNESNCLQPGATQTRTIHEKLRQYERQSPTPVLHSASSLAEDVADELQGGPMSTEEKELLHLLISPHLKAVLSVHDIVAQKSFDPVLPPLPDDFEDELDEESVKIVRLVKNKEPLGATIRRDEATGVVIVARIMRGGAADRSGLVHVGDELREVNGVSVIHKRPDEISQLLSQSQGSITLKIIPAIKEEDRLKDSKVYMRAWFDYTPLDDKATPCQEAGLPFKRGDILQVVTQDDPTWWQAKRVGDSNLRAGLIPSKQFQERRLAYRMKMGTLPNPKSPKKPLSEQGCDKEDCDCEGYFNGQYIDIVSPKCKAVAPSCGQVFSWEFYSAGLRRSFRLSRKDRQGSSGEGFEPGDQEFLTYEEVARYQQRSNERPRLVVLIGSLGARINELKQRVIADNPHRYAVAVPHTTRPKKPHEKDGVEYHFVTKQQFDADVLNNKFIEHGEYKENQYGTSIEAVRSVQAKNKMCIVDVQPEDEDLQEMRQSAIQIDQQYGHLVDRVLIKEDSASACAELRGVLERLERESFWVPLSWVRT</sequence>
<dbReference type="PROSITE" id="PS50052">
    <property type="entry name" value="GUANYLATE_KINASE_2"/>
    <property type="match status" value="1"/>
</dbReference>
<dbReference type="InterPro" id="IPR014775">
    <property type="entry name" value="L27_C"/>
</dbReference>
<comment type="similarity">
    <text evidence="1">Belongs to the MAGUK family.</text>
</comment>
<name>A0A8C6ME72_NOTFU</name>
<evidence type="ECO:0000259" key="8">
    <source>
        <dbReference type="PROSITE" id="PS51022"/>
    </source>
</evidence>
<dbReference type="InterPro" id="IPR020590">
    <property type="entry name" value="Guanylate_kinase_CS"/>
</dbReference>
<evidence type="ECO:0000313" key="10">
    <source>
        <dbReference type="Proteomes" id="UP000694548"/>
    </source>
</evidence>
<dbReference type="SMART" id="SM00228">
    <property type="entry name" value="PDZ"/>
    <property type="match status" value="1"/>
</dbReference>